<dbReference type="EMBL" id="CP021978">
    <property type="protein sequence ID" value="QCD54671.1"/>
    <property type="molecule type" value="Genomic_DNA"/>
</dbReference>
<gene>
    <name evidence="2" type="ORF">CEB94_07285</name>
</gene>
<feature type="region of interest" description="Disordered" evidence="1">
    <location>
        <begin position="52"/>
        <end position="78"/>
    </location>
</feature>
<sequence length="78" mass="8360">MDRDDTSTDVIARRPDGRLLTHKLPSDSPARHADAAVGDVRTLLLDVLVIETPGGGGYDPPSPDPHQAGEETDDLRAF</sequence>
<proteinExistence type="predicted"/>
<organism evidence="2 3">
    <name type="scientific">Streptomyces hawaiiensis</name>
    <dbReference type="NCBI Taxonomy" id="67305"/>
    <lineage>
        <taxon>Bacteria</taxon>
        <taxon>Bacillati</taxon>
        <taxon>Actinomycetota</taxon>
        <taxon>Actinomycetes</taxon>
        <taxon>Kitasatosporales</taxon>
        <taxon>Streptomycetaceae</taxon>
        <taxon>Streptomyces</taxon>
    </lineage>
</organism>
<dbReference type="AlphaFoldDB" id="A0A6G5RA35"/>
<dbReference type="KEGG" id="shaw:CEB94_07285"/>
<keyword evidence="3" id="KW-1185">Reference proteome</keyword>
<accession>A0A6G5RA35</accession>
<name>A0A6G5RA35_9ACTN</name>
<dbReference type="Proteomes" id="UP000495940">
    <property type="component" value="Chromosome"/>
</dbReference>
<protein>
    <submittedName>
        <fullName evidence="2">Uncharacterized protein</fullName>
    </submittedName>
</protein>
<evidence type="ECO:0000256" key="1">
    <source>
        <dbReference type="SAM" id="MobiDB-lite"/>
    </source>
</evidence>
<evidence type="ECO:0000313" key="3">
    <source>
        <dbReference type="Proteomes" id="UP000495940"/>
    </source>
</evidence>
<evidence type="ECO:0000313" key="2">
    <source>
        <dbReference type="EMBL" id="QCD54671.1"/>
    </source>
</evidence>
<reference evidence="2 3" key="1">
    <citation type="submission" date="2017-06" db="EMBL/GenBank/DDBJ databases">
        <title>Complete Genome Sequence of Streptomyces hawaiiensis NRRL 15010 and insights into acyldepsipeptides biosynthesis.</title>
        <authorList>
            <person name="Mariita R.M."/>
            <person name="Sello J.K."/>
        </authorList>
    </citation>
    <scope>NUCLEOTIDE SEQUENCE [LARGE SCALE GENOMIC DNA]</scope>
    <source>
        <strain evidence="2 3">ATCC 12236</strain>
    </source>
</reference>